<evidence type="ECO:0000313" key="8">
    <source>
        <dbReference type="EMBL" id="PRI12497.1"/>
    </source>
</evidence>
<dbReference type="Gene3D" id="3.40.50.300">
    <property type="entry name" value="P-loop containing nucleotide triphosphate hydrolases"/>
    <property type="match status" value="1"/>
</dbReference>
<dbReference type="InterPro" id="IPR017871">
    <property type="entry name" value="ABC_transporter-like_CS"/>
</dbReference>
<dbReference type="InterPro" id="IPR030679">
    <property type="entry name" value="ABC_ATPase_HisP-typ"/>
</dbReference>
<dbReference type="PROSITE" id="PS00211">
    <property type="entry name" value="ABC_TRANSPORTER_1"/>
    <property type="match status" value="1"/>
</dbReference>
<dbReference type="GO" id="GO:0015426">
    <property type="term" value="F:ATPase-coupled polar amino acid-transporter activity"/>
    <property type="evidence" value="ECO:0007669"/>
    <property type="project" value="UniProtKB-EC"/>
</dbReference>
<sequence>MVRARQVRKSFGALQVLQGVDLEVQRGEVVCLIGASGSGKSTLLRCINHLESLDGGRIWVDGQVVGYELRGGRLHEKSSAGICRDRTQTGMVFQHFNLFAHMTVLENVMLAPRTVLRQRPAEILPRALALLERVGLADKAKAYPRQLSGGQQQRVAIARALCMEPKLMLFDEPTSALDPELVGDVLQVMRDLAASGMTMIVVTHEMGFAREVADRVVFMHGGQIVEQGPPAQLLGDPQHERTRAFLSAVR</sequence>
<evidence type="ECO:0000256" key="1">
    <source>
        <dbReference type="ARBA" id="ARBA00005417"/>
    </source>
</evidence>
<dbReference type="InterPro" id="IPR027417">
    <property type="entry name" value="P-loop_NTPase"/>
</dbReference>
<evidence type="ECO:0000313" key="9">
    <source>
        <dbReference type="Proteomes" id="UP000238650"/>
    </source>
</evidence>
<keyword evidence="3" id="KW-0547">Nucleotide-binding</keyword>
<reference evidence="8 9" key="1">
    <citation type="journal article" date="2017" name="New Microbes New Infect">
        <title>Genome sequence of 'Leucobacter massiliensis' sp. nov. isolated from human pharynx after travel to the 2014 Hajj.</title>
        <authorList>
            <person name="Leangapichart T."/>
            <person name="Gautret P."/>
            <person name="Nguyen T.T."/>
            <person name="Armstrong N."/>
            <person name="Rolain J.M."/>
        </authorList>
    </citation>
    <scope>NUCLEOTIDE SEQUENCE [LARGE SCALE GENOMIC DNA]</scope>
    <source>
        <strain evidence="8 9">122RC15</strain>
    </source>
</reference>
<dbReference type="GO" id="GO:0016887">
    <property type="term" value="F:ATP hydrolysis activity"/>
    <property type="evidence" value="ECO:0007669"/>
    <property type="project" value="InterPro"/>
</dbReference>
<proteinExistence type="inferred from homology"/>
<dbReference type="FunFam" id="3.40.50.300:FF:000020">
    <property type="entry name" value="Amino acid ABC transporter ATP-binding component"/>
    <property type="match status" value="1"/>
</dbReference>
<keyword evidence="2" id="KW-0813">Transport</keyword>
<comment type="catalytic activity">
    <reaction evidence="6">
        <text>a polar amino acid(out) + ATP + H2O = a polar amino acid(in) + ADP + phosphate + H(+)</text>
        <dbReference type="Rhea" id="RHEA:14673"/>
        <dbReference type="ChEBI" id="CHEBI:15377"/>
        <dbReference type="ChEBI" id="CHEBI:15378"/>
        <dbReference type="ChEBI" id="CHEBI:30616"/>
        <dbReference type="ChEBI" id="CHEBI:43474"/>
        <dbReference type="ChEBI" id="CHEBI:62031"/>
        <dbReference type="ChEBI" id="CHEBI:456216"/>
        <dbReference type="EC" id="7.4.2.1"/>
    </reaction>
    <physiologicalReaction direction="left-to-right" evidence="6">
        <dbReference type="Rhea" id="RHEA:14674"/>
    </physiologicalReaction>
</comment>
<keyword evidence="4 8" id="KW-0067">ATP-binding</keyword>
<feature type="domain" description="ABC transporter" evidence="7">
    <location>
        <begin position="2"/>
        <end position="246"/>
    </location>
</feature>
<dbReference type="PANTHER" id="PTHR43166">
    <property type="entry name" value="AMINO ACID IMPORT ATP-BINDING PROTEIN"/>
    <property type="match status" value="1"/>
</dbReference>
<organism evidence="8 9">
    <name type="scientific">Leucobacter massiliensis</name>
    <dbReference type="NCBI Taxonomy" id="1686285"/>
    <lineage>
        <taxon>Bacteria</taxon>
        <taxon>Bacillati</taxon>
        <taxon>Actinomycetota</taxon>
        <taxon>Actinomycetes</taxon>
        <taxon>Micrococcales</taxon>
        <taxon>Microbacteriaceae</taxon>
        <taxon>Leucobacter</taxon>
    </lineage>
</organism>
<dbReference type="OrthoDB" id="4283894at2"/>
<dbReference type="InterPro" id="IPR003593">
    <property type="entry name" value="AAA+_ATPase"/>
</dbReference>
<dbReference type="PANTHER" id="PTHR43166:SF4">
    <property type="entry name" value="PHOSPHONATES IMPORT ATP-BINDING PROTEIN PHNC"/>
    <property type="match status" value="1"/>
</dbReference>
<comment type="similarity">
    <text evidence="1">Belongs to the ABC transporter superfamily.</text>
</comment>
<dbReference type="SMART" id="SM00382">
    <property type="entry name" value="AAA"/>
    <property type="match status" value="1"/>
</dbReference>
<dbReference type="InterPro" id="IPR003439">
    <property type="entry name" value="ABC_transporter-like_ATP-bd"/>
</dbReference>
<gene>
    <name evidence="8" type="ORF">B4915_02075</name>
</gene>
<evidence type="ECO:0000256" key="4">
    <source>
        <dbReference type="ARBA" id="ARBA00022840"/>
    </source>
</evidence>
<comment type="caution">
    <text evidence="8">The sequence shown here is derived from an EMBL/GenBank/DDBJ whole genome shotgun (WGS) entry which is preliminary data.</text>
</comment>
<evidence type="ECO:0000256" key="6">
    <source>
        <dbReference type="ARBA" id="ARBA00047624"/>
    </source>
</evidence>
<evidence type="ECO:0000259" key="7">
    <source>
        <dbReference type="PROSITE" id="PS50893"/>
    </source>
</evidence>
<evidence type="ECO:0000256" key="5">
    <source>
        <dbReference type="ARBA" id="ARBA00038850"/>
    </source>
</evidence>
<dbReference type="Pfam" id="PF00005">
    <property type="entry name" value="ABC_tran"/>
    <property type="match status" value="1"/>
</dbReference>
<name>A0A2S9QSC8_9MICO</name>
<dbReference type="SUPFAM" id="SSF52540">
    <property type="entry name" value="P-loop containing nucleoside triphosphate hydrolases"/>
    <property type="match status" value="1"/>
</dbReference>
<evidence type="ECO:0000256" key="2">
    <source>
        <dbReference type="ARBA" id="ARBA00022448"/>
    </source>
</evidence>
<accession>A0A2S9QSC8</accession>
<dbReference type="EMBL" id="MWZD01000012">
    <property type="protein sequence ID" value="PRI12497.1"/>
    <property type="molecule type" value="Genomic_DNA"/>
</dbReference>
<dbReference type="InterPro" id="IPR050086">
    <property type="entry name" value="MetN_ABC_transporter-like"/>
</dbReference>
<dbReference type="AlphaFoldDB" id="A0A2S9QSC8"/>
<evidence type="ECO:0000256" key="3">
    <source>
        <dbReference type="ARBA" id="ARBA00022741"/>
    </source>
</evidence>
<dbReference type="EC" id="7.4.2.1" evidence="5"/>
<keyword evidence="9" id="KW-1185">Reference proteome</keyword>
<dbReference type="GO" id="GO:0005524">
    <property type="term" value="F:ATP binding"/>
    <property type="evidence" value="ECO:0007669"/>
    <property type="project" value="UniProtKB-KW"/>
</dbReference>
<protein>
    <recommendedName>
        <fullName evidence="5">ABC-type polar-amino-acid transporter</fullName>
        <ecNumber evidence="5">7.4.2.1</ecNumber>
    </recommendedName>
</protein>
<dbReference type="PROSITE" id="PS50893">
    <property type="entry name" value="ABC_TRANSPORTER_2"/>
    <property type="match status" value="1"/>
</dbReference>
<dbReference type="PIRSF" id="PIRSF039085">
    <property type="entry name" value="ABC_ATPase_HisP"/>
    <property type="match status" value="1"/>
</dbReference>
<dbReference type="Proteomes" id="UP000238650">
    <property type="component" value="Unassembled WGS sequence"/>
</dbReference>
<dbReference type="CDD" id="cd03262">
    <property type="entry name" value="ABC_HisP_GlnQ"/>
    <property type="match status" value="1"/>
</dbReference>